<reference evidence="10" key="2">
    <citation type="journal article" date="2023" name="IMA Fungus">
        <title>Comparative genomic study of the Penicillium genus elucidates a diverse pangenome and 15 lateral gene transfer events.</title>
        <authorList>
            <person name="Petersen C."/>
            <person name="Sorensen T."/>
            <person name="Nielsen M.R."/>
            <person name="Sondergaard T.E."/>
            <person name="Sorensen J.L."/>
            <person name="Fitzpatrick D.A."/>
            <person name="Frisvad J.C."/>
            <person name="Nielsen K.L."/>
        </authorList>
    </citation>
    <scope>NUCLEOTIDE SEQUENCE</scope>
    <source>
        <strain evidence="10">IBT 30069</strain>
    </source>
</reference>
<comment type="caution">
    <text evidence="10">The sequence shown here is derived from an EMBL/GenBank/DDBJ whole genome shotgun (WGS) entry which is preliminary data.</text>
</comment>
<keyword evidence="5" id="KW-0238">DNA-binding</keyword>
<proteinExistence type="predicted"/>
<dbReference type="CDD" id="cd12148">
    <property type="entry name" value="fungal_TF_MHR"/>
    <property type="match status" value="1"/>
</dbReference>
<dbReference type="EMBL" id="JAPQKH010000004">
    <property type="protein sequence ID" value="KAJ5100647.1"/>
    <property type="molecule type" value="Genomic_DNA"/>
</dbReference>
<dbReference type="GO" id="GO:0003677">
    <property type="term" value="F:DNA binding"/>
    <property type="evidence" value="ECO:0007669"/>
    <property type="project" value="UniProtKB-KW"/>
</dbReference>
<dbReference type="Gene3D" id="4.10.240.10">
    <property type="entry name" value="Zn(2)-C6 fungal-type DNA-binding domain"/>
    <property type="match status" value="1"/>
</dbReference>
<gene>
    <name evidence="10" type="ORF">N7456_006699</name>
</gene>
<dbReference type="InterPro" id="IPR001138">
    <property type="entry name" value="Zn2Cys6_DnaBD"/>
</dbReference>
<keyword evidence="11" id="KW-1185">Reference proteome</keyword>
<dbReference type="Pfam" id="PF04082">
    <property type="entry name" value="Fungal_trans"/>
    <property type="match status" value="1"/>
</dbReference>
<feature type="region of interest" description="Disordered" evidence="8">
    <location>
        <begin position="96"/>
        <end position="166"/>
    </location>
</feature>
<comment type="subcellular location">
    <subcellularLocation>
        <location evidence="1">Nucleus</location>
    </subcellularLocation>
</comment>
<keyword evidence="3" id="KW-0862">Zinc</keyword>
<dbReference type="PROSITE" id="PS00463">
    <property type="entry name" value="ZN2_CY6_FUNGAL_1"/>
    <property type="match status" value="1"/>
</dbReference>
<name>A0A9W9FI75_9EURO</name>
<evidence type="ECO:0000256" key="3">
    <source>
        <dbReference type="ARBA" id="ARBA00022833"/>
    </source>
</evidence>
<dbReference type="Proteomes" id="UP001149165">
    <property type="component" value="Unassembled WGS sequence"/>
</dbReference>
<accession>A0A9W9FI75</accession>
<feature type="domain" description="Zn(2)-C6 fungal-type" evidence="9">
    <location>
        <begin position="11"/>
        <end position="41"/>
    </location>
</feature>
<dbReference type="InterPro" id="IPR007219">
    <property type="entry name" value="XnlR_reg_dom"/>
</dbReference>
<dbReference type="SUPFAM" id="SSF57701">
    <property type="entry name" value="Zn2/Cys6 DNA-binding domain"/>
    <property type="match status" value="1"/>
</dbReference>
<evidence type="ECO:0000256" key="6">
    <source>
        <dbReference type="ARBA" id="ARBA00023163"/>
    </source>
</evidence>
<sequence>MPLRKSRAAAACIFCREKKLKCDAQKPTCGHCLAKGIDCQQGSIRNKPRPTNRRIAQLERENALLRQQGGPRPSSSSAMDEDLSMISTDASFATLSPTQDRIDNPTSGNVDSSPIDTLNGLSNGSSHPEAPDSDFRRSTASLYHGPTSAVYDGTTNSKNNDDNAEWASSPVNEAWTRSHLFAETARQISGQMELINFTAGKLDFDGLDPEIGMHLLSIYWCRQLYTAQIIYRPVFMRDMACNGPYFSKLLLNAILFTISKHCSRPELRSDPDDITTTGWRFRQRFSELLRDSFDKSEITTIQALLIMSNSLFSRCDERSLSWLYAGNAFNMMIDLGLHVLPSPNKMSAEDLEVRKRVLWGAYSIDKIQCLYQGRPPLLRYMNFKASLHFLDDYDELDPFQEITYTPVKQQSMIPSLNVSLLTKLCELSMIIDRILCELYSESRQMNQNQSQTISDEINSELANWRRNLPPQLDYISHPAESVPLPQAFCLLALFNVLIILSQRPLFTSSYNQDDIPGTAHESVNTCTAAANQIVQILHDYSQRFSIGSAPYMLSYATYISATIHARVVAQKGRNSNSFQSLLLCRNVLKKHQRLYAAAGKAGANLNKLITNLNISITEEDEQVSGPGPMESSTRSQNQILVRETTPALDAANLAPRAMELQSPQLNWELSDLDIEAIAQGFRLEGELDYLMRPSGL</sequence>
<keyword evidence="4" id="KW-0805">Transcription regulation</keyword>
<protein>
    <recommendedName>
        <fullName evidence="9">Zn(2)-C6 fungal-type domain-containing protein</fullName>
    </recommendedName>
</protein>
<evidence type="ECO:0000256" key="2">
    <source>
        <dbReference type="ARBA" id="ARBA00022723"/>
    </source>
</evidence>
<dbReference type="GO" id="GO:0000981">
    <property type="term" value="F:DNA-binding transcription factor activity, RNA polymerase II-specific"/>
    <property type="evidence" value="ECO:0007669"/>
    <property type="project" value="InterPro"/>
</dbReference>
<evidence type="ECO:0000256" key="8">
    <source>
        <dbReference type="SAM" id="MobiDB-lite"/>
    </source>
</evidence>
<dbReference type="GO" id="GO:0008270">
    <property type="term" value="F:zinc ion binding"/>
    <property type="evidence" value="ECO:0007669"/>
    <property type="project" value="InterPro"/>
</dbReference>
<evidence type="ECO:0000313" key="11">
    <source>
        <dbReference type="Proteomes" id="UP001149165"/>
    </source>
</evidence>
<organism evidence="10 11">
    <name type="scientific">Penicillium angulare</name>
    <dbReference type="NCBI Taxonomy" id="116970"/>
    <lineage>
        <taxon>Eukaryota</taxon>
        <taxon>Fungi</taxon>
        <taxon>Dikarya</taxon>
        <taxon>Ascomycota</taxon>
        <taxon>Pezizomycotina</taxon>
        <taxon>Eurotiomycetes</taxon>
        <taxon>Eurotiomycetidae</taxon>
        <taxon>Eurotiales</taxon>
        <taxon>Aspergillaceae</taxon>
        <taxon>Penicillium</taxon>
    </lineage>
</organism>
<dbReference type="InterPro" id="IPR036864">
    <property type="entry name" value="Zn2-C6_fun-type_DNA-bd_sf"/>
</dbReference>
<evidence type="ECO:0000256" key="4">
    <source>
        <dbReference type="ARBA" id="ARBA00023015"/>
    </source>
</evidence>
<dbReference type="SMART" id="SM00906">
    <property type="entry name" value="Fungal_trans"/>
    <property type="match status" value="1"/>
</dbReference>
<dbReference type="GO" id="GO:0006351">
    <property type="term" value="P:DNA-templated transcription"/>
    <property type="evidence" value="ECO:0007669"/>
    <property type="project" value="InterPro"/>
</dbReference>
<dbReference type="SMART" id="SM00066">
    <property type="entry name" value="GAL4"/>
    <property type="match status" value="1"/>
</dbReference>
<dbReference type="PANTHER" id="PTHR31313">
    <property type="entry name" value="TY1 ENHANCER ACTIVATOR"/>
    <property type="match status" value="1"/>
</dbReference>
<feature type="compositionally biased region" description="Polar residues" evidence="8">
    <location>
        <begin position="96"/>
        <end position="126"/>
    </location>
</feature>
<reference evidence="10" key="1">
    <citation type="submission" date="2022-11" db="EMBL/GenBank/DDBJ databases">
        <authorList>
            <person name="Petersen C."/>
        </authorList>
    </citation>
    <scope>NUCLEOTIDE SEQUENCE</scope>
    <source>
        <strain evidence="10">IBT 30069</strain>
    </source>
</reference>
<dbReference type="AlphaFoldDB" id="A0A9W9FI75"/>
<evidence type="ECO:0000256" key="5">
    <source>
        <dbReference type="ARBA" id="ARBA00023125"/>
    </source>
</evidence>
<keyword evidence="7" id="KW-0539">Nucleus</keyword>
<dbReference type="Pfam" id="PF00172">
    <property type="entry name" value="Zn_clus"/>
    <property type="match status" value="1"/>
</dbReference>
<evidence type="ECO:0000256" key="7">
    <source>
        <dbReference type="ARBA" id="ARBA00023242"/>
    </source>
</evidence>
<keyword evidence="2" id="KW-0479">Metal-binding</keyword>
<evidence type="ECO:0000313" key="10">
    <source>
        <dbReference type="EMBL" id="KAJ5100647.1"/>
    </source>
</evidence>
<dbReference type="GO" id="GO:0005634">
    <property type="term" value="C:nucleus"/>
    <property type="evidence" value="ECO:0007669"/>
    <property type="project" value="UniProtKB-SubCell"/>
</dbReference>
<dbReference type="PANTHER" id="PTHR31313:SF86">
    <property type="entry name" value="ZN(2)-C6 FUNGAL-TYPE DOMAIN-CONTAINING PROTEIN"/>
    <property type="match status" value="1"/>
</dbReference>
<dbReference type="OrthoDB" id="2154091at2759"/>
<dbReference type="PROSITE" id="PS50048">
    <property type="entry name" value="ZN2_CY6_FUNGAL_2"/>
    <property type="match status" value="1"/>
</dbReference>
<keyword evidence="6" id="KW-0804">Transcription</keyword>
<dbReference type="InterPro" id="IPR051615">
    <property type="entry name" value="Transcr_Regulatory_Elem"/>
</dbReference>
<dbReference type="CDD" id="cd00067">
    <property type="entry name" value="GAL4"/>
    <property type="match status" value="1"/>
</dbReference>
<evidence type="ECO:0000259" key="9">
    <source>
        <dbReference type="PROSITE" id="PS50048"/>
    </source>
</evidence>
<evidence type="ECO:0000256" key="1">
    <source>
        <dbReference type="ARBA" id="ARBA00004123"/>
    </source>
</evidence>